<dbReference type="InterPro" id="IPR001466">
    <property type="entry name" value="Beta-lactam-related"/>
</dbReference>
<dbReference type="InterPro" id="IPR012338">
    <property type="entry name" value="Beta-lactam/transpept-like"/>
</dbReference>
<evidence type="ECO:0000313" key="3">
    <source>
        <dbReference type="EMBL" id="MDH7640582.1"/>
    </source>
</evidence>
<dbReference type="PANTHER" id="PTHR43283">
    <property type="entry name" value="BETA-LACTAMASE-RELATED"/>
    <property type="match status" value="1"/>
</dbReference>
<dbReference type="SUPFAM" id="SSF56601">
    <property type="entry name" value="beta-lactamase/transpeptidase-like"/>
    <property type="match status" value="1"/>
</dbReference>
<organism evidence="3 4">
    <name type="scientific">Sphingomonas oryzagri</name>
    <dbReference type="NCBI Taxonomy" id="3042314"/>
    <lineage>
        <taxon>Bacteria</taxon>
        <taxon>Pseudomonadati</taxon>
        <taxon>Pseudomonadota</taxon>
        <taxon>Alphaproteobacteria</taxon>
        <taxon>Sphingomonadales</taxon>
        <taxon>Sphingomonadaceae</taxon>
        <taxon>Sphingomonas</taxon>
    </lineage>
</organism>
<dbReference type="RefSeq" id="WP_281045936.1">
    <property type="nucleotide sequence ID" value="NZ_JARYGZ010000003.1"/>
</dbReference>
<dbReference type="Proteomes" id="UP001160625">
    <property type="component" value="Unassembled WGS sequence"/>
</dbReference>
<dbReference type="GO" id="GO:0016787">
    <property type="term" value="F:hydrolase activity"/>
    <property type="evidence" value="ECO:0007669"/>
    <property type="project" value="UniProtKB-KW"/>
</dbReference>
<evidence type="ECO:0000256" key="1">
    <source>
        <dbReference type="SAM" id="SignalP"/>
    </source>
</evidence>
<proteinExistence type="predicted"/>
<dbReference type="InterPro" id="IPR050789">
    <property type="entry name" value="Diverse_Enzym_Activities"/>
</dbReference>
<evidence type="ECO:0000313" key="4">
    <source>
        <dbReference type="Proteomes" id="UP001160625"/>
    </source>
</evidence>
<feature type="chain" id="PRO_5045722555" evidence="1">
    <location>
        <begin position="23"/>
        <end position="348"/>
    </location>
</feature>
<gene>
    <name evidence="3" type="ORF">QGN17_17750</name>
</gene>
<keyword evidence="4" id="KW-1185">Reference proteome</keyword>
<comment type="caution">
    <text evidence="3">The sequence shown here is derived from an EMBL/GenBank/DDBJ whole genome shotgun (WGS) entry which is preliminary data.</text>
</comment>
<name>A0ABT6N641_9SPHN</name>
<dbReference type="EMBL" id="JARYGZ010000003">
    <property type="protein sequence ID" value="MDH7640582.1"/>
    <property type="molecule type" value="Genomic_DNA"/>
</dbReference>
<sequence>MGSRRFAPIFALALTAAAPAPAPLDRIVSAARFDGVVIAGDSDRPGYVHGDADATWRWASVSKQLAATIVMQEVQAGRLSLDRPITDWWPEWPHVFSDLITIRQLLQHTSGLADPNEDGPNDRSGMPLFYRPPPGRGTMQYEATHYCAEHPRAKPGLVFHYDNCDFIVLGALIERTTGKPYAKLLQERIAGPLEFKIGLFSPDRPPAPHVRGIAKPGVREDIGNLGTYGAAGSVYGPPMALYAFDRALIAHTLLGEAATAAMWKGEPRWGQAALGQWQYDATLAGCAMPTSIVERRGEIGGVQIRNFILPAMGKALVMFTRRGDFTFGEVWQGKGFAYRALSAVGCAS</sequence>
<evidence type="ECO:0000259" key="2">
    <source>
        <dbReference type="Pfam" id="PF00144"/>
    </source>
</evidence>
<reference evidence="3" key="1">
    <citation type="submission" date="2023-04" db="EMBL/GenBank/DDBJ databases">
        <title>Sphingomonas sp. MAHUQ-71 isolated from rice field.</title>
        <authorList>
            <person name="Huq M.A."/>
        </authorList>
    </citation>
    <scope>NUCLEOTIDE SEQUENCE</scope>
    <source>
        <strain evidence="3">MAHUQ-71</strain>
    </source>
</reference>
<keyword evidence="1" id="KW-0732">Signal</keyword>
<dbReference type="Pfam" id="PF00144">
    <property type="entry name" value="Beta-lactamase"/>
    <property type="match status" value="1"/>
</dbReference>
<feature type="signal peptide" evidence="1">
    <location>
        <begin position="1"/>
        <end position="22"/>
    </location>
</feature>
<accession>A0ABT6N641</accession>
<keyword evidence="3" id="KW-0378">Hydrolase</keyword>
<feature type="domain" description="Beta-lactamase-related" evidence="2">
    <location>
        <begin position="42"/>
        <end position="323"/>
    </location>
</feature>
<protein>
    <submittedName>
        <fullName evidence="3">Serine hydrolase domain-containing protein</fullName>
        <ecNumber evidence="3">3.1.1.103</ecNumber>
    </submittedName>
</protein>
<dbReference type="EC" id="3.1.1.103" evidence="3"/>
<dbReference type="Gene3D" id="3.40.710.10">
    <property type="entry name" value="DD-peptidase/beta-lactamase superfamily"/>
    <property type="match status" value="1"/>
</dbReference>